<comment type="similarity">
    <text evidence="4 5">Belongs to the RNA methyltransferase RlmH family.</text>
</comment>
<evidence type="ECO:0000256" key="1">
    <source>
        <dbReference type="ARBA" id="ARBA00022603"/>
    </source>
</evidence>
<dbReference type="GO" id="GO:0070038">
    <property type="term" value="F:rRNA (pseudouridine-N3-)-methyltransferase activity"/>
    <property type="evidence" value="ECO:0007669"/>
    <property type="project" value="UniProtKB-UniRule"/>
</dbReference>
<dbReference type="Gene3D" id="3.40.1280.10">
    <property type="match status" value="1"/>
</dbReference>
<proteinExistence type="inferred from homology"/>
<dbReference type="Proteomes" id="UP000019229">
    <property type="component" value="Chromosome"/>
</dbReference>
<dbReference type="KEGG" id="mbc:MYB_00025"/>
<feature type="binding site" evidence="5">
    <location>
        <position position="96"/>
    </location>
    <ligand>
        <name>S-adenosyl-L-methionine</name>
        <dbReference type="ChEBI" id="CHEBI:59789"/>
    </ligand>
</feature>
<evidence type="ECO:0000256" key="5">
    <source>
        <dbReference type="HAMAP-Rule" id="MF_00658"/>
    </source>
</evidence>
<evidence type="ECO:0000256" key="4">
    <source>
        <dbReference type="ARBA" id="ARBA00038303"/>
    </source>
</evidence>
<feature type="binding site" evidence="5">
    <location>
        <begin position="118"/>
        <end position="123"/>
    </location>
    <ligand>
        <name>S-adenosyl-L-methionine</name>
        <dbReference type="ChEBI" id="CHEBI:59789"/>
    </ligand>
</feature>
<dbReference type="AlphaFoldDB" id="W5USF2"/>
<gene>
    <name evidence="5 6" type="primary">rlmH</name>
    <name evidence="6" type="ORF">MYB_00025</name>
</gene>
<dbReference type="HAMAP" id="MF_00658">
    <property type="entry name" value="23SrRNA_methyltr_H"/>
    <property type="match status" value="1"/>
</dbReference>
<keyword evidence="7" id="KW-1185">Reference proteome</keyword>
<comment type="function">
    <text evidence="5">Specifically methylates the pseudouridine at position 1915 (m3Psi1915) in 23S rRNA.</text>
</comment>
<evidence type="ECO:0000313" key="7">
    <source>
        <dbReference type="Proteomes" id="UP000019229"/>
    </source>
</evidence>
<protein>
    <recommendedName>
        <fullName evidence="5">Ribosomal RNA large subunit methyltransferase H</fullName>
        <ecNumber evidence="5">2.1.1.177</ecNumber>
    </recommendedName>
    <alternativeName>
        <fullName evidence="5">23S rRNA (pseudouridine1915-N3)-methyltransferase</fullName>
    </alternativeName>
    <alternativeName>
        <fullName evidence="5">23S rRNA m3Psi1915 methyltransferase</fullName>
    </alternativeName>
    <alternativeName>
        <fullName evidence="5">rRNA (pseudouridine-N3-)-methyltransferase RlmH</fullName>
    </alternativeName>
</protein>
<dbReference type="SUPFAM" id="SSF75217">
    <property type="entry name" value="alpha/beta knot"/>
    <property type="match status" value="1"/>
</dbReference>
<dbReference type="GO" id="GO:0005737">
    <property type="term" value="C:cytoplasm"/>
    <property type="evidence" value="ECO:0007669"/>
    <property type="project" value="UniProtKB-SubCell"/>
</dbReference>
<organism evidence="6 7">
    <name type="scientific">Mesomycoplasma bovoculi M165/69</name>
    <dbReference type="NCBI Taxonomy" id="743966"/>
    <lineage>
        <taxon>Bacteria</taxon>
        <taxon>Bacillati</taxon>
        <taxon>Mycoplasmatota</taxon>
        <taxon>Mycoplasmoidales</taxon>
        <taxon>Metamycoplasmataceae</taxon>
        <taxon>Mesomycoplasma</taxon>
    </lineage>
</organism>
<dbReference type="Pfam" id="PF02590">
    <property type="entry name" value="SPOUT_MTase"/>
    <property type="match status" value="1"/>
</dbReference>
<dbReference type="PATRIC" id="fig|743966.3.peg.5"/>
<keyword evidence="2 5" id="KW-0808">Transferase</keyword>
<dbReference type="PANTHER" id="PTHR33603:SF1">
    <property type="entry name" value="RIBOSOMAL RNA LARGE SUBUNIT METHYLTRANSFERASE H"/>
    <property type="match status" value="1"/>
</dbReference>
<evidence type="ECO:0000256" key="3">
    <source>
        <dbReference type="ARBA" id="ARBA00022691"/>
    </source>
</evidence>
<keyword evidence="5" id="KW-0698">rRNA processing</keyword>
<keyword evidence="1 5" id="KW-0489">Methyltransferase</keyword>
<dbReference type="PIRSF" id="PIRSF004505">
    <property type="entry name" value="MT_bac"/>
    <property type="match status" value="1"/>
</dbReference>
<dbReference type="OrthoDB" id="9806643at2"/>
<comment type="catalytic activity">
    <reaction evidence="5">
        <text>pseudouridine(1915) in 23S rRNA + S-adenosyl-L-methionine = N(3)-methylpseudouridine(1915) in 23S rRNA + S-adenosyl-L-homocysteine + H(+)</text>
        <dbReference type="Rhea" id="RHEA:42752"/>
        <dbReference type="Rhea" id="RHEA-COMP:10221"/>
        <dbReference type="Rhea" id="RHEA-COMP:10222"/>
        <dbReference type="ChEBI" id="CHEBI:15378"/>
        <dbReference type="ChEBI" id="CHEBI:57856"/>
        <dbReference type="ChEBI" id="CHEBI:59789"/>
        <dbReference type="ChEBI" id="CHEBI:65314"/>
        <dbReference type="ChEBI" id="CHEBI:74486"/>
        <dbReference type="EC" id="2.1.1.177"/>
    </reaction>
</comment>
<dbReference type="CDD" id="cd18081">
    <property type="entry name" value="RlmH-like"/>
    <property type="match status" value="1"/>
</dbReference>
<dbReference type="EMBL" id="CP007154">
    <property type="protein sequence ID" value="AHH45021.1"/>
    <property type="molecule type" value="Genomic_DNA"/>
</dbReference>
<dbReference type="RefSeq" id="WP_022934818.1">
    <property type="nucleotide sequence ID" value="NZ_CP007154.1"/>
</dbReference>
<keyword evidence="5" id="KW-0963">Cytoplasm</keyword>
<comment type="subunit">
    <text evidence="5">Homodimer.</text>
</comment>
<sequence length="152" mass="17806">MKINLLHFGSNSTDYQQIYQHEINKIKQFKCDINIIKLVESKEINLKKKKENDTRVIIGKIPKNSEIIIFSERGENVDSIEFSKYLDKSNITFVVGGAEGIDEDLIRKEKPISKFISFGRITYNHKIFKLIVLEQIYRGLSIKNNRKYHRGD</sequence>
<dbReference type="InterPro" id="IPR029026">
    <property type="entry name" value="tRNA_m1G_MTases_N"/>
</dbReference>
<dbReference type="HOGENOM" id="CLU_100552_2_0_14"/>
<reference evidence="6 7" key="1">
    <citation type="journal article" date="2014" name="Genome Announc.">
        <title>Complete Genome Sequence of Mycoplasma bovoculi Strain M165/69T (ATCC 29104).</title>
        <authorList>
            <person name="Calcutt M.J."/>
            <person name="Foecking M.F."/>
        </authorList>
    </citation>
    <scope>NUCLEOTIDE SEQUENCE [LARGE SCALE GENOMIC DNA]</scope>
    <source>
        <strain evidence="6">M165/69</strain>
    </source>
</reference>
<name>W5USF2_9BACT</name>
<dbReference type="eggNOG" id="COG1576">
    <property type="taxonomic scope" value="Bacteria"/>
</dbReference>
<dbReference type="STRING" id="743966.MYB_00025"/>
<comment type="subcellular location">
    <subcellularLocation>
        <location evidence="5">Cytoplasm</location>
    </subcellularLocation>
</comment>
<dbReference type="PANTHER" id="PTHR33603">
    <property type="entry name" value="METHYLTRANSFERASE"/>
    <property type="match status" value="1"/>
</dbReference>
<evidence type="ECO:0000313" key="6">
    <source>
        <dbReference type="EMBL" id="AHH45021.1"/>
    </source>
</evidence>
<dbReference type="InterPro" id="IPR003742">
    <property type="entry name" value="RlmH-like"/>
</dbReference>
<comment type="caution">
    <text evidence="5">Lacks conserved residue(s) required for the propagation of feature annotation.</text>
</comment>
<keyword evidence="3 5" id="KW-0949">S-adenosyl-L-methionine</keyword>
<accession>W5USF2</accession>
<dbReference type="InterPro" id="IPR029028">
    <property type="entry name" value="Alpha/beta_knot_MTases"/>
</dbReference>
<dbReference type="EC" id="2.1.1.177" evidence="5"/>
<evidence type="ECO:0000256" key="2">
    <source>
        <dbReference type="ARBA" id="ARBA00022679"/>
    </source>
</evidence>